<keyword evidence="3" id="KW-0964">Secreted</keyword>
<dbReference type="InterPro" id="IPR051708">
    <property type="entry name" value="Plant_Aspart_Prot_A1"/>
</dbReference>
<evidence type="ECO:0000313" key="11">
    <source>
        <dbReference type="Proteomes" id="UP000585474"/>
    </source>
</evidence>
<evidence type="ECO:0000256" key="4">
    <source>
        <dbReference type="ARBA" id="ARBA00022670"/>
    </source>
</evidence>
<dbReference type="PANTHER" id="PTHR47967:SF128">
    <property type="entry name" value="ASPARTIC PROTEINASE CDR1-LIKE"/>
    <property type="match status" value="1"/>
</dbReference>
<protein>
    <submittedName>
        <fullName evidence="10">Eukaryotic aspartyl protease family protein</fullName>
    </submittedName>
</protein>
<dbReference type="InterPro" id="IPR001969">
    <property type="entry name" value="Aspartic_peptidase_AS"/>
</dbReference>
<gene>
    <name evidence="10" type="ORF">Acr_19g0005300</name>
</gene>
<dbReference type="AlphaFoldDB" id="A0A7J0G9Y8"/>
<dbReference type="GO" id="GO:0006508">
    <property type="term" value="P:proteolysis"/>
    <property type="evidence" value="ECO:0007669"/>
    <property type="project" value="UniProtKB-KW"/>
</dbReference>
<dbReference type="InterPro" id="IPR021109">
    <property type="entry name" value="Peptidase_aspartic_dom_sf"/>
</dbReference>
<evidence type="ECO:0000256" key="5">
    <source>
        <dbReference type="ARBA" id="ARBA00022750"/>
    </source>
</evidence>
<dbReference type="Pfam" id="PF14541">
    <property type="entry name" value="TAXi_C"/>
    <property type="match status" value="1"/>
</dbReference>
<dbReference type="OrthoDB" id="2747330at2759"/>
<dbReference type="Pfam" id="PF14543">
    <property type="entry name" value="TAXi_N"/>
    <property type="match status" value="1"/>
</dbReference>
<keyword evidence="6" id="KW-0378">Hydrolase</keyword>
<dbReference type="InterPro" id="IPR033121">
    <property type="entry name" value="PEPTIDASE_A1"/>
</dbReference>
<evidence type="ECO:0000256" key="6">
    <source>
        <dbReference type="ARBA" id="ARBA00022801"/>
    </source>
</evidence>
<reference evidence="10 11" key="1">
    <citation type="submission" date="2019-07" db="EMBL/GenBank/DDBJ databases">
        <title>De Novo Assembly of kiwifruit Actinidia rufa.</title>
        <authorList>
            <person name="Sugita-Konishi S."/>
            <person name="Sato K."/>
            <person name="Mori E."/>
            <person name="Abe Y."/>
            <person name="Kisaki G."/>
            <person name="Hamano K."/>
            <person name="Suezawa K."/>
            <person name="Otani M."/>
            <person name="Fukuda T."/>
            <person name="Manabe T."/>
            <person name="Gomi K."/>
            <person name="Tabuchi M."/>
            <person name="Akimitsu K."/>
            <person name="Kataoka I."/>
        </authorList>
    </citation>
    <scope>NUCLEOTIDE SEQUENCE [LARGE SCALE GENOMIC DNA]</scope>
    <source>
        <strain evidence="11">cv. Fuchu</strain>
    </source>
</reference>
<comment type="similarity">
    <text evidence="2">Belongs to the peptidase A1 family.</text>
</comment>
<evidence type="ECO:0000256" key="2">
    <source>
        <dbReference type="ARBA" id="ARBA00007447"/>
    </source>
</evidence>
<feature type="domain" description="Peptidase A1" evidence="9">
    <location>
        <begin position="68"/>
        <end position="409"/>
    </location>
</feature>
<dbReference type="PANTHER" id="PTHR47967">
    <property type="entry name" value="OS07G0603500 PROTEIN-RELATED"/>
    <property type="match status" value="1"/>
</dbReference>
<dbReference type="FunFam" id="2.40.70.10:FF:000050">
    <property type="entry name" value="Aspartic proteinase CDR1"/>
    <property type="match status" value="1"/>
</dbReference>
<dbReference type="InterPro" id="IPR032799">
    <property type="entry name" value="TAXi_C"/>
</dbReference>
<dbReference type="Proteomes" id="UP000585474">
    <property type="component" value="Unassembled WGS sequence"/>
</dbReference>
<dbReference type="PROSITE" id="PS51767">
    <property type="entry name" value="PEPTIDASE_A1"/>
    <property type="match status" value="1"/>
</dbReference>
<evidence type="ECO:0000256" key="1">
    <source>
        <dbReference type="ARBA" id="ARBA00004613"/>
    </source>
</evidence>
<dbReference type="CDD" id="cd05476">
    <property type="entry name" value="pepsin_A_like_plant"/>
    <property type="match status" value="1"/>
</dbReference>
<evidence type="ECO:0000313" key="10">
    <source>
        <dbReference type="EMBL" id="GFZ07593.1"/>
    </source>
</evidence>
<keyword evidence="5" id="KW-0064">Aspartyl protease</keyword>
<dbReference type="FunFam" id="2.40.70.10:FF:000031">
    <property type="entry name" value="Aspartyl protease AED1"/>
    <property type="match status" value="1"/>
</dbReference>
<organism evidence="10 11">
    <name type="scientific">Actinidia rufa</name>
    <dbReference type="NCBI Taxonomy" id="165716"/>
    <lineage>
        <taxon>Eukaryota</taxon>
        <taxon>Viridiplantae</taxon>
        <taxon>Streptophyta</taxon>
        <taxon>Embryophyta</taxon>
        <taxon>Tracheophyta</taxon>
        <taxon>Spermatophyta</taxon>
        <taxon>Magnoliopsida</taxon>
        <taxon>eudicotyledons</taxon>
        <taxon>Gunneridae</taxon>
        <taxon>Pentapetalae</taxon>
        <taxon>asterids</taxon>
        <taxon>Ericales</taxon>
        <taxon>Actinidiaceae</taxon>
        <taxon>Actinidia</taxon>
    </lineage>
</organism>
<sequence>MAAISISLPLFSLLVLVLLFLAEAKGFGFTADLIHRDSPQSPFYNPSSTETERFNDAIKRSFSRATRFKQSLSESPNNDIQSQIPIPGSDLTWTQCEPCTQCYNQNAPLFDPQNSSTYSELSCQSQPCQALPTSSCDEDACQYRMTYGDQSYSVGTLAAETFTLGSASGQAISIPNMVFGCGHNDEGTFNETAMGIIGLGGGSVSLISQLSDSINGKFSYCLSGFNTDDTITSKINFGDNAVVSGSRVVSTPIVSKEISTFYYLTLESITVENKSLAYETKMKSSGDDDGQQGNIIIDSGTTLTLLPGDLYEKLESEVKQAIKNEPSANPQGALGLCYGHISIDDLPNMTFKFTGAELELSPTNTFVQNGELICLAIIPSDMGIAIFGNLGQMNFLIGYDLVKKQVSFMPTDCSKN</sequence>
<dbReference type="PROSITE" id="PS00141">
    <property type="entry name" value="ASP_PROTEASE"/>
    <property type="match status" value="1"/>
</dbReference>
<dbReference type="InterPro" id="IPR032861">
    <property type="entry name" value="TAXi_N"/>
</dbReference>
<dbReference type="EMBL" id="BJWL01000019">
    <property type="protein sequence ID" value="GFZ07593.1"/>
    <property type="molecule type" value="Genomic_DNA"/>
</dbReference>
<proteinExistence type="inferred from homology"/>
<keyword evidence="8" id="KW-0732">Signal</keyword>
<evidence type="ECO:0000256" key="3">
    <source>
        <dbReference type="ARBA" id="ARBA00022525"/>
    </source>
</evidence>
<dbReference type="GO" id="GO:0005576">
    <property type="term" value="C:extracellular region"/>
    <property type="evidence" value="ECO:0007669"/>
    <property type="project" value="UniProtKB-SubCell"/>
</dbReference>
<evidence type="ECO:0000256" key="8">
    <source>
        <dbReference type="SAM" id="SignalP"/>
    </source>
</evidence>
<evidence type="ECO:0000256" key="7">
    <source>
        <dbReference type="ARBA" id="ARBA00023180"/>
    </source>
</evidence>
<keyword evidence="4 10" id="KW-0645">Protease</keyword>
<dbReference type="SUPFAM" id="SSF50630">
    <property type="entry name" value="Acid proteases"/>
    <property type="match status" value="1"/>
</dbReference>
<dbReference type="InterPro" id="IPR034161">
    <property type="entry name" value="Pepsin-like_plant"/>
</dbReference>
<name>A0A7J0G9Y8_9ERIC</name>
<keyword evidence="7" id="KW-0325">Glycoprotein</keyword>
<keyword evidence="11" id="KW-1185">Reference proteome</keyword>
<evidence type="ECO:0000259" key="9">
    <source>
        <dbReference type="PROSITE" id="PS51767"/>
    </source>
</evidence>
<comment type="caution">
    <text evidence="10">The sequence shown here is derived from an EMBL/GenBank/DDBJ whole genome shotgun (WGS) entry which is preliminary data.</text>
</comment>
<dbReference type="GO" id="GO:0004190">
    <property type="term" value="F:aspartic-type endopeptidase activity"/>
    <property type="evidence" value="ECO:0007669"/>
    <property type="project" value="UniProtKB-KW"/>
</dbReference>
<accession>A0A7J0G9Y8</accession>
<feature type="signal peptide" evidence="8">
    <location>
        <begin position="1"/>
        <end position="24"/>
    </location>
</feature>
<comment type="subcellular location">
    <subcellularLocation>
        <location evidence="1">Secreted</location>
    </subcellularLocation>
</comment>
<feature type="chain" id="PRO_5029716769" evidence="8">
    <location>
        <begin position="25"/>
        <end position="416"/>
    </location>
</feature>
<dbReference type="Gene3D" id="2.40.70.10">
    <property type="entry name" value="Acid Proteases"/>
    <property type="match status" value="2"/>
</dbReference>